<dbReference type="GeneID" id="83178993"/>
<comment type="caution">
    <text evidence="2">The sequence shown here is derived from an EMBL/GenBank/DDBJ whole genome shotgun (WGS) entry which is preliminary data.</text>
</comment>
<keyword evidence="3" id="KW-1185">Reference proteome</keyword>
<dbReference type="AlphaFoldDB" id="A0A9W9SZM3"/>
<evidence type="ECO:0000313" key="2">
    <source>
        <dbReference type="EMBL" id="KAJ5203751.1"/>
    </source>
</evidence>
<accession>A0A9W9SZM3</accession>
<dbReference type="EMBL" id="JAPQKR010000012">
    <property type="protein sequence ID" value="KAJ5203751.1"/>
    <property type="molecule type" value="Genomic_DNA"/>
</dbReference>
<reference evidence="2" key="1">
    <citation type="submission" date="2022-12" db="EMBL/GenBank/DDBJ databases">
        <authorList>
            <person name="Petersen C."/>
        </authorList>
    </citation>
    <scope>NUCLEOTIDE SEQUENCE</scope>
    <source>
        <strain evidence="2">IBT 15544</strain>
    </source>
</reference>
<dbReference type="Gene3D" id="3.10.450.50">
    <property type="match status" value="1"/>
</dbReference>
<name>A0A9W9SZM3_9EURO</name>
<feature type="domain" description="SnoaL-like" evidence="1">
    <location>
        <begin position="7"/>
        <end position="129"/>
    </location>
</feature>
<dbReference type="InterPro" id="IPR037401">
    <property type="entry name" value="SnoaL-like"/>
</dbReference>
<dbReference type="SUPFAM" id="SSF54427">
    <property type="entry name" value="NTF2-like"/>
    <property type="match status" value="1"/>
</dbReference>
<organism evidence="2 3">
    <name type="scientific">Penicillium cinerascens</name>
    <dbReference type="NCBI Taxonomy" id="70096"/>
    <lineage>
        <taxon>Eukaryota</taxon>
        <taxon>Fungi</taxon>
        <taxon>Dikarya</taxon>
        <taxon>Ascomycota</taxon>
        <taxon>Pezizomycotina</taxon>
        <taxon>Eurotiomycetes</taxon>
        <taxon>Eurotiomycetidae</taxon>
        <taxon>Eurotiales</taxon>
        <taxon>Aspergillaceae</taxon>
        <taxon>Penicillium</taxon>
    </lineage>
</organism>
<protein>
    <recommendedName>
        <fullName evidence="1">SnoaL-like domain-containing protein</fullName>
    </recommendedName>
</protein>
<dbReference type="RefSeq" id="XP_058308230.1">
    <property type="nucleotide sequence ID" value="XM_058451692.1"/>
</dbReference>
<proteinExistence type="predicted"/>
<dbReference type="Pfam" id="PF13577">
    <property type="entry name" value="SnoaL_4"/>
    <property type="match status" value="1"/>
</dbReference>
<sequence>MAPAIDEVTQEYQIKSLLVRERYYRDSYQWDKLRDSYHPDPSKTHVEISWFQGDIDGFVAGSRAMATGGTGAIHTICPVEVEINGNKALSESTGSISIRFRHNGLEYDCVSLTRFISRLECVDGKWKLLTLEAIYERDYITPTVPSSESVELPLPKNGRDSYKCIAWVLSQKGFKIKEDLPGVDDPSTCTRLMEENRDWLF</sequence>
<evidence type="ECO:0000259" key="1">
    <source>
        <dbReference type="Pfam" id="PF13577"/>
    </source>
</evidence>
<evidence type="ECO:0000313" key="3">
    <source>
        <dbReference type="Proteomes" id="UP001150904"/>
    </source>
</evidence>
<reference evidence="2" key="2">
    <citation type="journal article" date="2023" name="IMA Fungus">
        <title>Comparative genomic study of the Penicillium genus elucidates a diverse pangenome and 15 lateral gene transfer events.</title>
        <authorList>
            <person name="Petersen C."/>
            <person name="Sorensen T."/>
            <person name="Nielsen M.R."/>
            <person name="Sondergaard T.E."/>
            <person name="Sorensen J.L."/>
            <person name="Fitzpatrick D.A."/>
            <person name="Frisvad J.C."/>
            <person name="Nielsen K.L."/>
        </authorList>
    </citation>
    <scope>NUCLEOTIDE SEQUENCE</scope>
    <source>
        <strain evidence="2">IBT 15544</strain>
    </source>
</reference>
<gene>
    <name evidence="2" type="ORF">N7498_004630</name>
</gene>
<dbReference type="OrthoDB" id="3724021at2759"/>
<dbReference type="InterPro" id="IPR032710">
    <property type="entry name" value="NTF2-like_dom_sf"/>
</dbReference>
<dbReference type="Proteomes" id="UP001150904">
    <property type="component" value="Unassembled WGS sequence"/>
</dbReference>